<comment type="caution">
    <text evidence="1">The sequence shown here is derived from an EMBL/GenBank/DDBJ whole genome shotgun (WGS) entry which is preliminary data.</text>
</comment>
<evidence type="ECO:0000313" key="2">
    <source>
        <dbReference type="Proteomes" id="UP000295507"/>
    </source>
</evidence>
<protein>
    <submittedName>
        <fullName evidence="1">Uncharacterized protein</fullName>
    </submittedName>
</protein>
<organism evidence="1 2">
    <name type="scientific">Rhizobium azibense</name>
    <dbReference type="NCBI Taxonomy" id="1136135"/>
    <lineage>
        <taxon>Bacteria</taxon>
        <taxon>Pseudomonadati</taxon>
        <taxon>Pseudomonadota</taxon>
        <taxon>Alphaproteobacteria</taxon>
        <taxon>Hyphomicrobiales</taxon>
        <taxon>Rhizobiaceae</taxon>
        <taxon>Rhizobium/Agrobacterium group</taxon>
        <taxon>Rhizobium</taxon>
    </lineage>
</organism>
<gene>
    <name evidence="1" type="ORF">EV129_115140</name>
</gene>
<dbReference type="EMBL" id="SMBK01000015">
    <property type="protein sequence ID" value="TCU33633.1"/>
    <property type="molecule type" value="Genomic_DNA"/>
</dbReference>
<proteinExistence type="predicted"/>
<evidence type="ECO:0000313" key="1">
    <source>
        <dbReference type="EMBL" id="TCU33633.1"/>
    </source>
</evidence>
<name>A0A4R3RDQ3_9HYPH</name>
<reference evidence="1 2" key="1">
    <citation type="submission" date="2019-03" db="EMBL/GenBank/DDBJ databases">
        <title>Genomic Encyclopedia of Type Strains, Phase IV (KMG-V): Genome sequencing to study the core and pangenomes of soil and plant-associated prokaryotes.</title>
        <authorList>
            <person name="Whitman W."/>
        </authorList>
    </citation>
    <scope>NUCLEOTIDE SEQUENCE [LARGE SCALE GENOMIC DNA]</scope>
    <source>
        <strain evidence="1 2">IE4868</strain>
    </source>
</reference>
<accession>A0A4R3RDQ3</accession>
<dbReference type="AlphaFoldDB" id="A0A4R3RDQ3"/>
<dbReference type="Proteomes" id="UP000295507">
    <property type="component" value="Unassembled WGS sequence"/>
</dbReference>
<sequence length="31" mass="3307">MKTLTAVRVLVSSKPRPILGNLKTEALGLLS</sequence>